<dbReference type="Gene3D" id="1.20.1260.10">
    <property type="match status" value="1"/>
</dbReference>
<dbReference type="EMBL" id="NBWZ01000001">
    <property type="protein sequence ID" value="RFA11225.1"/>
    <property type="molecule type" value="Genomic_DNA"/>
</dbReference>
<accession>A0A3E0VNH2</accession>
<comment type="caution">
    <text evidence="3">The sequence shown here is derived from an EMBL/GenBank/DDBJ whole genome shotgun (WGS) entry which is preliminary data.</text>
</comment>
<reference evidence="3 4" key="1">
    <citation type="submission" date="2017-04" db="EMBL/GenBank/DDBJ databases">
        <title>Comparative genome analysis of Subtercola boreus.</title>
        <authorList>
            <person name="Cho Y.-J."/>
            <person name="Cho A."/>
            <person name="Kim O.-S."/>
            <person name="Lee J.-I."/>
        </authorList>
    </citation>
    <scope>NUCLEOTIDE SEQUENCE [LARGE SCALE GENOMIC DNA]</scope>
    <source>
        <strain evidence="3 4">K300</strain>
    </source>
</reference>
<evidence type="ECO:0000313" key="3">
    <source>
        <dbReference type="EMBL" id="RFA11225.1"/>
    </source>
</evidence>
<feature type="domain" description="DUF305" evidence="2">
    <location>
        <begin position="57"/>
        <end position="234"/>
    </location>
</feature>
<dbReference type="Pfam" id="PF03713">
    <property type="entry name" value="DUF305"/>
    <property type="match status" value="1"/>
</dbReference>
<sequence>MADSDDGAGSTAASRSSRTVRMRIAIAIGAVLLVAIGLVVGRVTTPTITYPSTLSAEAGFARDMQVHHQQAIDMAMTVREQTTDPEVSQLAYDIATSQGQQAGQMFAWLNLWGLPQVSPSPQMTWMTLPTLDQSASDHGMNMSSTESTPGAGDAFVPGTLMPGMASAADLANLRTLTGVDAEKLFLTLMIAHHRGGVEMAQALVERSTNADVLALANSIIKAQSSEIGYMTELLAARS</sequence>
<evidence type="ECO:0000259" key="2">
    <source>
        <dbReference type="Pfam" id="PF03713"/>
    </source>
</evidence>
<dbReference type="InterPro" id="IPR005183">
    <property type="entry name" value="DUF305_CopM-like"/>
</dbReference>
<dbReference type="InterPro" id="IPR012347">
    <property type="entry name" value="Ferritin-like"/>
</dbReference>
<name>A0A3E0VNH2_9MICO</name>
<protein>
    <recommendedName>
        <fullName evidence="2">DUF305 domain-containing protein</fullName>
    </recommendedName>
</protein>
<dbReference type="OrthoDB" id="26872at2"/>
<keyword evidence="1" id="KW-0472">Membrane</keyword>
<dbReference type="AlphaFoldDB" id="A0A3E0VNH2"/>
<evidence type="ECO:0000313" key="4">
    <source>
        <dbReference type="Proteomes" id="UP000256486"/>
    </source>
</evidence>
<keyword evidence="1" id="KW-0812">Transmembrane</keyword>
<proteinExistence type="predicted"/>
<dbReference type="Proteomes" id="UP000256486">
    <property type="component" value="Unassembled WGS sequence"/>
</dbReference>
<feature type="transmembrane region" description="Helical" evidence="1">
    <location>
        <begin position="24"/>
        <end position="43"/>
    </location>
</feature>
<organism evidence="3 4">
    <name type="scientific">Subtercola boreus</name>
    <dbReference type="NCBI Taxonomy" id="120213"/>
    <lineage>
        <taxon>Bacteria</taxon>
        <taxon>Bacillati</taxon>
        <taxon>Actinomycetota</taxon>
        <taxon>Actinomycetes</taxon>
        <taxon>Micrococcales</taxon>
        <taxon>Microbacteriaceae</taxon>
        <taxon>Subtercola</taxon>
    </lineage>
</organism>
<keyword evidence="1" id="KW-1133">Transmembrane helix</keyword>
<dbReference type="PANTHER" id="PTHR36933:SF1">
    <property type="entry name" value="SLL0788 PROTEIN"/>
    <property type="match status" value="1"/>
</dbReference>
<evidence type="ECO:0000256" key="1">
    <source>
        <dbReference type="SAM" id="Phobius"/>
    </source>
</evidence>
<dbReference type="PANTHER" id="PTHR36933">
    <property type="entry name" value="SLL0788 PROTEIN"/>
    <property type="match status" value="1"/>
</dbReference>
<gene>
    <name evidence="3" type="ORF">B7R54_11040</name>
</gene>
<keyword evidence="4" id="KW-1185">Reference proteome</keyword>